<keyword evidence="2" id="KW-1185">Reference proteome</keyword>
<gene>
    <name evidence="1" type="ORF">WA026_002961</name>
</gene>
<name>A0AAW1THS4_9CUCU</name>
<sequence>MSFLQEGGLPVWSENWLIPSESVGFSSSKRPHKLRQTLQECVMRTPRAFDNFTSNRNFCYGMQKFISNIDCAICIRSWLLKISTIAIKVGMEFPSPSEIELKLTVKMSEVRSISTLNNSS</sequence>
<dbReference type="Proteomes" id="UP001431783">
    <property type="component" value="Unassembled WGS sequence"/>
</dbReference>
<comment type="caution">
    <text evidence="1">The sequence shown here is derived from an EMBL/GenBank/DDBJ whole genome shotgun (WGS) entry which is preliminary data.</text>
</comment>
<evidence type="ECO:0000313" key="1">
    <source>
        <dbReference type="EMBL" id="KAK9869209.1"/>
    </source>
</evidence>
<dbReference type="AlphaFoldDB" id="A0AAW1THS4"/>
<reference evidence="1 2" key="1">
    <citation type="submission" date="2023-03" db="EMBL/GenBank/DDBJ databases">
        <title>Genome insight into feeding habits of ladybird beetles.</title>
        <authorList>
            <person name="Li H.-S."/>
            <person name="Huang Y.-H."/>
            <person name="Pang H."/>
        </authorList>
    </citation>
    <scope>NUCLEOTIDE SEQUENCE [LARGE SCALE GENOMIC DNA]</scope>
    <source>
        <strain evidence="1">SYSU_2023b</strain>
        <tissue evidence="1">Whole body</tissue>
    </source>
</reference>
<dbReference type="EMBL" id="JARQZJ010000001">
    <property type="protein sequence ID" value="KAK9869209.1"/>
    <property type="molecule type" value="Genomic_DNA"/>
</dbReference>
<evidence type="ECO:0000313" key="2">
    <source>
        <dbReference type="Proteomes" id="UP001431783"/>
    </source>
</evidence>
<proteinExistence type="predicted"/>
<protein>
    <submittedName>
        <fullName evidence="1">Uncharacterized protein</fullName>
    </submittedName>
</protein>
<organism evidence="1 2">
    <name type="scientific">Henosepilachna vigintioctopunctata</name>
    <dbReference type="NCBI Taxonomy" id="420089"/>
    <lineage>
        <taxon>Eukaryota</taxon>
        <taxon>Metazoa</taxon>
        <taxon>Ecdysozoa</taxon>
        <taxon>Arthropoda</taxon>
        <taxon>Hexapoda</taxon>
        <taxon>Insecta</taxon>
        <taxon>Pterygota</taxon>
        <taxon>Neoptera</taxon>
        <taxon>Endopterygota</taxon>
        <taxon>Coleoptera</taxon>
        <taxon>Polyphaga</taxon>
        <taxon>Cucujiformia</taxon>
        <taxon>Coccinelloidea</taxon>
        <taxon>Coccinellidae</taxon>
        <taxon>Epilachninae</taxon>
        <taxon>Epilachnini</taxon>
        <taxon>Henosepilachna</taxon>
    </lineage>
</organism>
<accession>A0AAW1THS4</accession>